<reference evidence="2" key="1">
    <citation type="journal article" date="2019" name="Int. J. Syst. Evol. Microbiol.">
        <title>The Global Catalogue of Microorganisms (GCM) 10K type strain sequencing project: providing services to taxonomists for standard genome sequencing and annotation.</title>
        <authorList>
            <consortium name="The Broad Institute Genomics Platform"/>
            <consortium name="The Broad Institute Genome Sequencing Center for Infectious Disease"/>
            <person name="Wu L."/>
            <person name="Ma J."/>
        </authorList>
    </citation>
    <scope>NUCLEOTIDE SEQUENCE [LARGE SCALE GENOMIC DNA]</scope>
    <source>
        <strain evidence="2">CCUG 59189</strain>
    </source>
</reference>
<dbReference type="RefSeq" id="WP_379319109.1">
    <property type="nucleotide sequence ID" value="NZ_JBHTLM010000006.1"/>
</dbReference>
<dbReference type="EMBL" id="JBHTLM010000006">
    <property type="protein sequence ID" value="MFD1176656.1"/>
    <property type="molecule type" value="Genomic_DNA"/>
</dbReference>
<dbReference type="Proteomes" id="UP001597262">
    <property type="component" value="Unassembled WGS sequence"/>
</dbReference>
<sequence length="123" mass="14267">MKNSEKARKLYAHMNASIKESLLIPNKIFVNGRVPKYLPYALGILVRQYAEHNFEDDWVPVTLETFNISKRDREGWKDLQRIIDLLEKNKVIETKEVGAVSYIRIVEDVVVTNRSDIGLFNCS</sequence>
<keyword evidence="2" id="KW-1185">Reference proteome</keyword>
<name>A0ABW3RWY6_9BACL</name>
<comment type="caution">
    <text evidence="1">The sequence shown here is derived from an EMBL/GenBank/DDBJ whole genome shotgun (WGS) entry which is preliminary data.</text>
</comment>
<gene>
    <name evidence="1" type="ORF">ACFQ3W_10130</name>
</gene>
<organism evidence="1 2">
    <name type="scientific">Paenibacillus puldeungensis</name>
    <dbReference type="NCBI Taxonomy" id="696536"/>
    <lineage>
        <taxon>Bacteria</taxon>
        <taxon>Bacillati</taxon>
        <taxon>Bacillota</taxon>
        <taxon>Bacilli</taxon>
        <taxon>Bacillales</taxon>
        <taxon>Paenibacillaceae</taxon>
        <taxon>Paenibacillus</taxon>
    </lineage>
</organism>
<proteinExistence type="predicted"/>
<protein>
    <submittedName>
        <fullName evidence="1">Uncharacterized protein</fullName>
    </submittedName>
</protein>
<evidence type="ECO:0000313" key="1">
    <source>
        <dbReference type="EMBL" id="MFD1176656.1"/>
    </source>
</evidence>
<accession>A0ABW3RWY6</accession>
<evidence type="ECO:0000313" key="2">
    <source>
        <dbReference type="Proteomes" id="UP001597262"/>
    </source>
</evidence>